<dbReference type="InterPro" id="IPR006979">
    <property type="entry name" value="Nre_C"/>
</dbReference>
<feature type="domain" description="Archaeal Nre C-terminal" evidence="3">
    <location>
        <begin position="300"/>
        <end position="410"/>
    </location>
</feature>
<evidence type="ECO:0000259" key="3">
    <source>
        <dbReference type="Pfam" id="PF04895"/>
    </source>
</evidence>
<dbReference type="InParanoid" id="I3TE86"/>
<dbReference type="Pfam" id="PF04894">
    <property type="entry name" value="Nre_N"/>
    <property type="match status" value="1"/>
</dbReference>
<comment type="domain">
    <text evidence="1">Contains a predicted C4 metal binding domain at the N-terminus, which could be a zinc finger DNA binding domain.</text>
</comment>
<evidence type="ECO:0000256" key="1">
    <source>
        <dbReference type="HAMAP-Rule" id="MF_02096"/>
    </source>
</evidence>
<feature type="zinc finger region" description="C4-type" evidence="1">
    <location>
        <begin position="12"/>
        <end position="26"/>
    </location>
</feature>
<dbReference type="GeneID" id="13012963"/>
<dbReference type="HAMAP" id="MF_02096">
    <property type="entry name" value="Nre"/>
    <property type="match status" value="1"/>
</dbReference>
<keyword evidence="1" id="KW-0227">DNA damage</keyword>
<keyword evidence="1" id="KW-0863">Zinc-finger</keyword>
<comment type="similarity">
    <text evidence="1">Belongs to the Nre family.</text>
</comment>
<dbReference type="eggNOG" id="arCOG04269">
    <property type="taxonomic scope" value="Archaea"/>
</dbReference>
<dbReference type="EMBL" id="CP003531">
    <property type="protein sequence ID" value="AFK51074.1"/>
    <property type="molecule type" value="Genomic_DNA"/>
</dbReference>
<dbReference type="GO" id="GO:0008270">
    <property type="term" value="F:zinc ion binding"/>
    <property type="evidence" value="ECO:0007669"/>
    <property type="project" value="UniProtKB-UniRule"/>
</dbReference>
<protein>
    <recommendedName>
        <fullName evidence="1">DNA repair protein</fullName>
    </recommendedName>
</protein>
<accession>I3TE86</accession>
<dbReference type="OrthoDB" id="6609at2157"/>
<dbReference type="GO" id="GO:0006281">
    <property type="term" value="P:DNA repair"/>
    <property type="evidence" value="ECO:0007669"/>
    <property type="project" value="UniProtKB-UniRule"/>
</dbReference>
<dbReference type="RefSeq" id="WP_014737324.1">
    <property type="nucleotide sequence ID" value="NC_017954.1"/>
</dbReference>
<keyword evidence="1" id="KW-0479">Metal-binding</keyword>
<organism evidence="4 5">
    <name type="scientific">Thermogladius calderae (strain DSM 22663 / VKM B-2946 / 1633)</name>
    <dbReference type="NCBI Taxonomy" id="1184251"/>
    <lineage>
        <taxon>Archaea</taxon>
        <taxon>Thermoproteota</taxon>
        <taxon>Thermoprotei</taxon>
        <taxon>Desulfurococcales</taxon>
        <taxon>Desulfurococcaceae</taxon>
        <taxon>Thermogladius</taxon>
    </lineage>
</organism>
<dbReference type="AlphaFoldDB" id="I3TE86"/>
<dbReference type="PANTHER" id="PTHR38136:SF2">
    <property type="entry name" value="DNA REPAIR PROTEIN"/>
    <property type="match status" value="1"/>
</dbReference>
<keyword evidence="1" id="KW-0862">Zinc</keyword>
<dbReference type="Proteomes" id="UP000005270">
    <property type="component" value="Chromosome"/>
</dbReference>
<keyword evidence="1" id="KW-0234">DNA repair</keyword>
<dbReference type="InterPro" id="IPR033167">
    <property type="entry name" value="Nre"/>
</dbReference>
<gene>
    <name evidence="4" type="ordered locus">TCELL_0650</name>
</gene>
<proteinExistence type="inferred from homology"/>
<dbReference type="InterPro" id="IPR006978">
    <property type="entry name" value="Nre_N"/>
</dbReference>
<comment type="function">
    <text evidence="1">Involved in DNA damage repair.</text>
</comment>
<dbReference type="KEGG" id="thg:TCELL_0650"/>
<dbReference type="Pfam" id="PF04895">
    <property type="entry name" value="Nre_C"/>
    <property type="match status" value="1"/>
</dbReference>
<dbReference type="PANTHER" id="PTHR38136">
    <property type="entry name" value="DNA REPAIR PROTEIN"/>
    <property type="match status" value="1"/>
</dbReference>
<feature type="domain" description="Archaeal Nre N-terminal" evidence="2">
    <location>
        <begin position="21"/>
        <end position="287"/>
    </location>
</feature>
<evidence type="ECO:0000313" key="5">
    <source>
        <dbReference type="Proteomes" id="UP000005270"/>
    </source>
</evidence>
<dbReference type="STRING" id="1184251.TCELL_0650"/>
<evidence type="ECO:0000313" key="4">
    <source>
        <dbReference type="EMBL" id="AFK51074.1"/>
    </source>
</evidence>
<reference evidence="4 5" key="1">
    <citation type="journal article" date="2012" name="J. Bacteriol.">
        <title>Complete genome sequence of the hyperthermophilic cellulolytic Crenarchaeon 'Thermogladius cellulolyticus' 1633.</title>
        <authorList>
            <person name="Mardanov A.V."/>
            <person name="Kochetkova T.V."/>
            <person name="Beletsky A.V."/>
            <person name="Bonch-Osmolovskaya E.A."/>
            <person name="Ravin N.V."/>
            <person name="Skryabin K.G."/>
        </authorList>
    </citation>
    <scope>NUCLEOTIDE SEQUENCE [LARGE SCALE GENOMIC DNA]</scope>
    <source>
        <strain evidence="5">DSM 22663 / VKM B-2946 / 1633</strain>
    </source>
</reference>
<evidence type="ECO:0000259" key="2">
    <source>
        <dbReference type="Pfam" id="PF04894"/>
    </source>
</evidence>
<sequence length="416" mass="47140">MSRAHTYPSNLCVLCRGRGWCGLSYCPILVKQYVSFKLSSLVTKREVFGSSPPSVFVGRVGYPVVRVGLSVPPETGDTTIYDYPEQWIGLDLNTILDYRLTLVLGFRLNKKTEVDHPVLSRIQEVALSTRPVDVELKLEKPPKTNIVLDETNPPIGPRSPFESFRVDSNPKVPGIVDRLINDDVKASTAVIELYMSGLPVSYIQRALSIGVLGRKGSRVLVPTRWSITAVDSIISEKLVKEVKRFEPIDEFRVYEISIHDNLFIAILAPRKWGFEWMEAWWPGSTWNPLGSEVSVEGDYELYRGRDEYPSIGGCYYASRLATAEHLYKLRRQAMAVLLREIYPGFNLAIGVWFVRESLRKAYDRGPVLTTNDVREVLAYLDKRTKLGAKRWLKSSKLLQTIVATEEITRFMSSRGA</sequence>
<dbReference type="HOGENOM" id="CLU_039703_0_0_2"/>
<keyword evidence="5" id="KW-1185">Reference proteome</keyword>
<name>I3TE86_THEC1</name>